<organism evidence="3 4">
    <name type="scientific">Phyllobacterium endophyticum</name>
    <dbReference type="NCBI Taxonomy" id="1149773"/>
    <lineage>
        <taxon>Bacteria</taxon>
        <taxon>Pseudomonadati</taxon>
        <taxon>Pseudomonadota</taxon>
        <taxon>Alphaproteobacteria</taxon>
        <taxon>Hyphomicrobiales</taxon>
        <taxon>Phyllobacteriaceae</taxon>
        <taxon>Phyllobacterium</taxon>
    </lineage>
</organism>
<dbReference type="Proteomes" id="UP000241158">
    <property type="component" value="Unassembled WGS sequence"/>
</dbReference>
<feature type="compositionally biased region" description="Low complexity" evidence="1">
    <location>
        <begin position="249"/>
        <end position="266"/>
    </location>
</feature>
<dbReference type="EMBL" id="PGGN01000006">
    <property type="protein sequence ID" value="PSH55118.1"/>
    <property type="molecule type" value="Genomic_DNA"/>
</dbReference>
<evidence type="ECO:0000256" key="2">
    <source>
        <dbReference type="SAM" id="Phobius"/>
    </source>
</evidence>
<dbReference type="AlphaFoldDB" id="A0A2P7ALM3"/>
<evidence type="ECO:0000256" key="1">
    <source>
        <dbReference type="SAM" id="MobiDB-lite"/>
    </source>
</evidence>
<feature type="compositionally biased region" description="Pro residues" evidence="1">
    <location>
        <begin position="267"/>
        <end position="277"/>
    </location>
</feature>
<keyword evidence="4" id="KW-1185">Reference proteome</keyword>
<sequence length="531" mass="55666">MADFVAVLRKTIDGLADPTPALRQRVYAKARATIEQKLVTLNAPEAVTTRQIKALEDAIAEVESDFAPAVEDSIPEPASVPAPPPLPAPAPPPASASPSSASTAPAASTPSAVRSFSKVESQPDALEDFLSSHGAGGVARSDSREEGNRDNFPLSGSSANSGRGPEEQDDELDVATEDRRSNDYGVYTRGPLKQPSQRRSLLPLLGVAALLLIIAGAGYAGWTYRDRIAQEAVAVKTYLANLMSRDAAPPANTAANEPSAPASPAKPAQPTPGPSPSPETAEPKPEPKLTQRLLPDGQEVNPGPANDTPSLGEGTSVATSTPDQPAQPPATPGQQQAAGQSQPPAALPIGQKAFFYEERSGQDAGTADAGGVVWSVVQESPGNDLPPEPAIKAEVTIPDRGINLRMIIRRNGDKSLPASHLVEMIFTVPEGFPGGSIDNVSRMTFKDTEQAPGNPLVAIPAKIADNFFIIAMNDAKTAVDTNLSLIRRQSWIDIPIAYKTGRRALITLEKGLPGEKAFDEVLKSWAAKTGG</sequence>
<comment type="caution">
    <text evidence="3">The sequence shown here is derived from an EMBL/GenBank/DDBJ whole genome shotgun (WGS) entry which is preliminary data.</text>
</comment>
<feature type="compositionally biased region" description="Low complexity" evidence="1">
    <location>
        <begin position="96"/>
        <end position="113"/>
    </location>
</feature>
<feature type="region of interest" description="Disordered" evidence="1">
    <location>
        <begin position="249"/>
        <end position="345"/>
    </location>
</feature>
<dbReference type="OrthoDB" id="8442940at2"/>
<evidence type="ECO:0000313" key="4">
    <source>
        <dbReference type="Proteomes" id="UP000241158"/>
    </source>
</evidence>
<keyword evidence="2" id="KW-0472">Membrane</keyword>
<accession>A0A2P7ALM3</accession>
<name>A0A2P7ALM3_9HYPH</name>
<feature type="compositionally biased region" description="Pro residues" evidence="1">
    <location>
        <begin position="78"/>
        <end position="95"/>
    </location>
</feature>
<gene>
    <name evidence="3" type="ORF">CU100_23845</name>
</gene>
<proteinExistence type="predicted"/>
<reference evidence="4" key="1">
    <citation type="submission" date="2017-11" db="EMBL/GenBank/DDBJ databases">
        <authorList>
            <person name="Kuznetsova I."/>
            <person name="Sazanova A."/>
            <person name="Chirak E."/>
            <person name="Safronova V."/>
            <person name="Willems A."/>
        </authorList>
    </citation>
    <scope>NUCLEOTIDE SEQUENCE [LARGE SCALE GENOMIC DNA]</scope>
    <source>
        <strain evidence="4">PEPV15</strain>
    </source>
</reference>
<feature type="compositionally biased region" description="Low complexity" evidence="1">
    <location>
        <begin position="332"/>
        <end position="344"/>
    </location>
</feature>
<keyword evidence="2" id="KW-0812">Transmembrane</keyword>
<dbReference type="RefSeq" id="WP_106719124.1">
    <property type="nucleotide sequence ID" value="NZ_JACHXT010000002.1"/>
</dbReference>
<protein>
    <submittedName>
        <fullName evidence="3">Transcriptional regulator</fullName>
    </submittedName>
</protein>
<evidence type="ECO:0000313" key="3">
    <source>
        <dbReference type="EMBL" id="PSH55118.1"/>
    </source>
</evidence>
<keyword evidence="2" id="KW-1133">Transmembrane helix</keyword>
<feature type="region of interest" description="Disordered" evidence="1">
    <location>
        <begin position="72"/>
        <end position="195"/>
    </location>
</feature>
<feature type="transmembrane region" description="Helical" evidence="2">
    <location>
        <begin position="201"/>
        <end position="222"/>
    </location>
</feature>